<evidence type="ECO:0000259" key="2">
    <source>
        <dbReference type="Pfam" id="PF00582"/>
    </source>
</evidence>
<comment type="caution">
    <text evidence="3">The sequence shown here is derived from an EMBL/GenBank/DDBJ whole genome shotgun (WGS) entry which is preliminary data.</text>
</comment>
<dbReference type="SUPFAM" id="SSF52402">
    <property type="entry name" value="Adenine nucleotide alpha hydrolases-like"/>
    <property type="match status" value="1"/>
</dbReference>
<sequence length="135" mass="14337">MTVLIGYLPAPEGDKALATGIAEAKLRGTKAVVVNSPRKGAHDRWSTLSADRLEQMNDLAAAHGVEIEIVQPEHEGSLTAVLNALAESYEASVLVIGMRKRNPLGKLVLGSQAEHILMESHIPVLTVTAVSHDGD</sequence>
<evidence type="ECO:0000313" key="4">
    <source>
        <dbReference type="Proteomes" id="UP001500755"/>
    </source>
</evidence>
<dbReference type="InterPro" id="IPR014729">
    <property type="entry name" value="Rossmann-like_a/b/a_fold"/>
</dbReference>
<dbReference type="InterPro" id="IPR006016">
    <property type="entry name" value="UspA"/>
</dbReference>
<proteinExistence type="inferred from homology"/>
<keyword evidence="4" id="KW-1185">Reference proteome</keyword>
<evidence type="ECO:0000256" key="1">
    <source>
        <dbReference type="ARBA" id="ARBA00008791"/>
    </source>
</evidence>
<accession>A0ABP5EZ52</accession>
<dbReference type="RefSeq" id="WP_344308874.1">
    <property type="nucleotide sequence ID" value="NZ_BAAANO010000015.1"/>
</dbReference>
<gene>
    <name evidence="3" type="ORF">GCM10009755_17580</name>
</gene>
<dbReference type="Gene3D" id="3.40.50.620">
    <property type="entry name" value="HUPs"/>
    <property type="match status" value="1"/>
</dbReference>
<dbReference type="InterPro" id="IPR006015">
    <property type="entry name" value="Universal_stress_UspA"/>
</dbReference>
<evidence type="ECO:0000313" key="3">
    <source>
        <dbReference type="EMBL" id="GAA2007685.1"/>
    </source>
</evidence>
<dbReference type="PRINTS" id="PR01438">
    <property type="entry name" value="UNVRSLSTRESS"/>
</dbReference>
<dbReference type="EMBL" id="BAAANO010000015">
    <property type="protein sequence ID" value="GAA2007685.1"/>
    <property type="molecule type" value="Genomic_DNA"/>
</dbReference>
<feature type="domain" description="UspA" evidence="2">
    <location>
        <begin position="2"/>
        <end position="127"/>
    </location>
</feature>
<dbReference type="CDD" id="cd00293">
    <property type="entry name" value="USP-like"/>
    <property type="match status" value="1"/>
</dbReference>
<dbReference type="Proteomes" id="UP001500755">
    <property type="component" value="Unassembled WGS sequence"/>
</dbReference>
<comment type="similarity">
    <text evidence="1">Belongs to the universal stress protein A family.</text>
</comment>
<name>A0ABP5EZ52_9MICO</name>
<protein>
    <submittedName>
        <fullName evidence="3">Universal stress protein</fullName>
    </submittedName>
</protein>
<dbReference type="Pfam" id="PF00582">
    <property type="entry name" value="Usp"/>
    <property type="match status" value="1"/>
</dbReference>
<reference evidence="4" key="1">
    <citation type="journal article" date="2019" name="Int. J. Syst. Evol. Microbiol.">
        <title>The Global Catalogue of Microorganisms (GCM) 10K type strain sequencing project: providing services to taxonomists for standard genome sequencing and annotation.</title>
        <authorList>
            <consortium name="The Broad Institute Genomics Platform"/>
            <consortium name="The Broad Institute Genome Sequencing Center for Infectious Disease"/>
            <person name="Wu L."/>
            <person name="Ma J."/>
        </authorList>
    </citation>
    <scope>NUCLEOTIDE SEQUENCE [LARGE SCALE GENOMIC DNA]</scope>
    <source>
        <strain evidence="4">JCM 14546</strain>
    </source>
</reference>
<organism evidence="3 4">
    <name type="scientific">Brevibacterium samyangense</name>
    <dbReference type="NCBI Taxonomy" id="366888"/>
    <lineage>
        <taxon>Bacteria</taxon>
        <taxon>Bacillati</taxon>
        <taxon>Actinomycetota</taxon>
        <taxon>Actinomycetes</taxon>
        <taxon>Micrococcales</taxon>
        <taxon>Brevibacteriaceae</taxon>
        <taxon>Brevibacterium</taxon>
    </lineage>
</organism>